<gene>
    <name evidence="1" type="ORF">HPB49_017772</name>
</gene>
<accession>A0ACB8CSB8</accession>
<keyword evidence="2" id="KW-1185">Reference proteome</keyword>
<proteinExistence type="predicted"/>
<organism evidence="1 2">
    <name type="scientific">Dermacentor silvarum</name>
    <name type="common">Tick</name>
    <dbReference type="NCBI Taxonomy" id="543639"/>
    <lineage>
        <taxon>Eukaryota</taxon>
        <taxon>Metazoa</taxon>
        <taxon>Ecdysozoa</taxon>
        <taxon>Arthropoda</taxon>
        <taxon>Chelicerata</taxon>
        <taxon>Arachnida</taxon>
        <taxon>Acari</taxon>
        <taxon>Parasitiformes</taxon>
        <taxon>Ixodida</taxon>
        <taxon>Ixodoidea</taxon>
        <taxon>Ixodidae</taxon>
        <taxon>Rhipicephalinae</taxon>
        <taxon>Dermacentor</taxon>
    </lineage>
</organism>
<comment type="caution">
    <text evidence="1">The sequence shown here is derived from an EMBL/GenBank/DDBJ whole genome shotgun (WGS) entry which is preliminary data.</text>
</comment>
<sequence>MAAASSSSGVAAGLTEDDDEVVAELDVYVSQALADHLYLVQYPQWKPDAHYDEECIAARVNPEERKIELEFAPNNDDPSYDAEPARQFIGDATTSDTDVAAEVVQEHQAHATVERPLVTVPDASTYFGETVKNKSLEGVANVEMEPPTDATSAGPVMGINVEPGTSDGVRRSMKVEPGSSINPEPTTSGASRENSVKVNTSPANTGATKHSDGGAKTSMDSHIVMSTVSNTRPENYAVGLLLPGELHLTPLHAIVSMAPALHHLHHPADQSSDADAKAMPPLPAVDESSGIAPESDCANNDLTTQAEVYVNENDGAERSKHVRQRRFAQLQRESESEPWVDATVHYCYSETSLTERELLVGPRSERHVSSRPGERYLRRLLTGKPMAQHPNEARSQIHALPGEFSSQELSMHDISCLPLEDQITAILRNVKVIDFGKLMSVLPCTASEESVLNILQYAAVLVQGCWVVKSEELYPWEGISEKKLKPLQIREKTLCNARDLLLYMYTETRHVVESAFADTLRQGLCSLPHEDIRALLEDIARPTPDGWEFLLPCDSDFTKAHPDVVLKQHRVWRDRRVALSRTFRPSVMARLQKKQRDHGESSSNDGSGNKACRRRTTSKTLESTPRSSCGSPVTKLSKMAE</sequence>
<name>A0ACB8CSB8_DERSI</name>
<reference evidence="1" key="1">
    <citation type="submission" date="2020-05" db="EMBL/GenBank/DDBJ databases">
        <title>Large-scale comparative analyses of tick genomes elucidate their genetic diversity and vector capacities.</title>
        <authorList>
            <person name="Jia N."/>
            <person name="Wang J."/>
            <person name="Shi W."/>
            <person name="Du L."/>
            <person name="Sun Y."/>
            <person name="Zhan W."/>
            <person name="Jiang J."/>
            <person name="Wang Q."/>
            <person name="Zhang B."/>
            <person name="Ji P."/>
            <person name="Sakyi L.B."/>
            <person name="Cui X."/>
            <person name="Yuan T."/>
            <person name="Jiang B."/>
            <person name="Yang W."/>
            <person name="Lam T.T.-Y."/>
            <person name="Chang Q."/>
            <person name="Ding S."/>
            <person name="Wang X."/>
            <person name="Zhu J."/>
            <person name="Ruan X."/>
            <person name="Zhao L."/>
            <person name="Wei J."/>
            <person name="Que T."/>
            <person name="Du C."/>
            <person name="Cheng J."/>
            <person name="Dai P."/>
            <person name="Han X."/>
            <person name="Huang E."/>
            <person name="Gao Y."/>
            <person name="Liu J."/>
            <person name="Shao H."/>
            <person name="Ye R."/>
            <person name="Li L."/>
            <person name="Wei W."/>
            <person name="Wang X."/>
            <person name="Wang C."/>
            <person name="Yang T."/>
            <person name="Huo Q."/>
            <person name="Li W."/>
            <person name="Guo W."/>
            <person name="Chen H."/>
            <person name="Zhou L."/>
            <person name="Ni X."/>
            <person name="Tian J."/>
            <person name="Zhou Y."/>
            <person name="Sheng Y."/>
            <person name="Liu T."/>
            <person name="Pan Y."/>
            <person name="Xia L."/>
            <person name="Li J."/>
            <person name="Zhao F."/>
            <person name="Cao W."/>
        </authorList>
    </citation>
    <scope>NUCLEOTIDE SEQUENCE</scope>
    <source>
        <strain evidence="1">Dsil-2018</strain>
    </source>
</reference>
<dbReference type="Proteomes" id="UP000821865">
    <property type="component" value="Chromosome 5"/>
</dbReference>
<evidence type="ECO:0000313" key="2">
    <source>
        <dbReference type="Proteomes" id="UP000821865"/>
    </source>
</evidence>
<dbReference type="EMBL" id="CM023474">
    <property type="protein sequence ID" value="KAH7949963.1"/>
    <property type="molecule type" value="Genomic_DNA"/>
</dbReference>
<evidence type="ECO:0000313" key="1">
    <source>
        <dbReference type="EMBL" id="KAH7949963.1"/>
    </source>
</evidence>
<protein>
    <submittedName>
        <fullName evidence="1">Uncharacterized protein</fullName>
    </submittedName>
</protein>